<protein>
    <recommendedName>
        <fullName evidence="1">Protein kinase domain-containing protein</fullName>
    </recommendedName>
</protein>
<dbReference type="GO" id="GO:0005524">
    <property type="term" value="F:ATP binding"/>
    <property type="evidence" value="ECO:0007669"/>
    <property type="project" value="InterPro"/>
</dbReference>
<evidence type="ECO:0000313" key="3">
    <source>
        <dbReference type="Proteomes" id="UP000800094"/>
    </source>
</evidence>
<dbReference type="GO" id="GO:0004672">
    <property type="term" value="F:protein kinase activity"/>
    <property type="evidence" value="ECO:0007669"/>
    <property type="project" value="InterPro"/>
</dbReference>
<dbReference type="InterPro" id="IPR000719">
    <property type="entry name" value="Prot_kinase_dom"/>
</dbReference>
<dbReference type="PANTHER" id="PTHR37542">
    <property type="entry name" value="HELO DOMAIN-CONTAINING PROTEIN-RELATED"/>
    <property type="match status" value="1"/>
</dbReference>
<dbReference type="RefSeq" id="XP_033683577.1">
    <property type="nucleotide sequence ID" value="XM_033832124.1"/>
</dbReference>
<organism evidence="2 3">
    <name type="scientific">Trematosphaeria pertusa</name>
    <dbReference type="NCBI Taxonomy" id="390896"/>
    <lineage>
        <taxon>Eukaryota</taxon>
        <taxon>Fungi</taxon>
        <taxon>Dikarya</taxon>
        <taxon>Ascomycota</taxon>
        <taxon>Pezizomycotina</taxon>
        <taxon>Dothideomycetes</taxon>
        <taxon>Pleosporomycetidae</taxon>
        <taxon>Pleosporales</taxon>
        <taxon>Massarineae</taxon>
        <taxon>Trematosphaeriaceae</taxon>
        <taxon>Trematosphaeria</taxon>
    </lineage>
</organism>
<dbReference type="Gene3D" id="1.10.510.10">
    <property type="entry name" value="Transferase(Phosphotransferase) domain 1"/>
    <property type="match status" value="1"/>
</dbReference>
<dbReference type="GeneID" id="54585454"/>
<dbReference type="PROSITE" id="PS50011">
    <property type="entry name" value="PROTEIN_KINASE_DOM"/>
    <property type="match status" value="1"/>
</dbReference>
<dbReference type="PANTHER" id="PTHR37542:SF3">
    <property type="entry name" value="PRION-INHIBITION AND PROPAGATION HELO DOMAIN-CONTAINING PROTEIN"/>
    <property type="match status" value="1"/>
</dbReference>
<evidence type="ECO:0000313" key="2">
    <source>
        <dbReference type="EMBL" id="KAF2248573.1"/>
    </source>
</evidence>
<evidence type="ECO:0000259" key="1">
    <source>
        <dbReference type="PROSITE" id="PS50011"/>
    </source>
</evidence>
<keyword evidence="3" id="KW-1185">Reference proteome</keyword>
<dbReference type="InterPro" id="IPR011009">
    <property type="entry name" value="Kinase-like_dom_sf"/>
</dbReference>
<dbReference type="SUPFAM" id="SSF56112">
    <property type="entry name" value="Protein kinase-like (PK-like)"/>
    <property type="match status" value="1"/>
</dbReference>
<dbReference type="Proteomes" id="UP000800094">
    <property type="component" value="Unassembled WGS sequence"/>
</dbReference>
<sequence>MAGLEVVALQWLRSVSSLCSWDRIEQRREDHKKTEALAQSLKLFSLSDRRQDLKEDLEMAQTTMRGPMRAEKELRSKVAVFDEAASKFHQGVGRMRAVSSSDSALLTAQDLRLIGSSGLKQVSEAISTAKASHVAPGQTQATDREVLIESKPYTDSTKKEAERDIRDIATKLSRALAHWNVPHLIGYRLDAAGEAVDLVYDRPQPGCELIILAKIYAADTPTPSLNVRIRLCSQLAIAVLQAHRLDLVHKHIRPDNPLIAPKREGQDAITDASLYLAGWQNARIIHGTATARLGDSSVHKSLYQHPDRQLKEGQAKENYNIGHDIYSLGVCMLELLTWEVLFRPGKTLHDPPTLSHAYVHALENLDFHAGIEMSEEDDVSKAELYTKDALNVQETLVSVAKERVPQSAGDTMANLVRKCLLNTLTSAEVGNDLIEEFDSEIFDEFNKLLAVL</sequence>
<proteinExistence type="predicted"/>
<accession>A0A6A6IGB6</accession>
<feature type="domain" description="Protein kinase" evidence="1">
    <location>
        <begin position="108"/>
        <end position="442"/>
    </location>
</feature>
<gene>
    <name evidence="2" type="ORF">BU26DRAFT_551842</name>
</gene>
<name>A0A6A6IGB6_9PLEO</name>
<reference evidence="2" key="1">
    <citation type="journal article" date="2020" name="Stud. Mycol.">
        <title>101 Dothideomycetes genomes: a test case for predicting lifestyles and emergence of pathogens.</title>
        <authorList>
            <person name="Haridas S."/>
            <person name="Albert R."/>
            <person name="Binder M."/>
            <person name="Bloem J."/>
            <person name="Labutti K."/>
            <person name="Salamov A."/>
            <person name="Andreopoulos B."/>
            <person name="Baker S."/>
            <person name="Barry K."/>
            <person name="Bills G."/>
            <person name="Bluhm B."/>
            <person name="Cannon C."/>
            <person name="Castanera R."/>
            <person name="Culley D."/>
            <person name="Daum C."/>
            <person name="Ezra D."/>
            <person name="Gonzalez J."/>
            <person name="Henrissat B."/>
            <person name="Kuo A."/>
            <person name="Liang C."/>
            <person name="Lipzen A."/>
            <person name="Lutzoni F."/>
            <person name="Magnuson J."/>
            <person name="Mondo S."/>
            <person name="Nolan M."/>
            <person name="Ohm R."/>
            <person name="Pangilinan J."/>
            <person name="Park H.-J."/>
            <person name="Ramirez L."/>
            <person name="Alfaro M."/>
            <person name="Sun H."/>
            <person name="Tritt A."/>
            <person name="Yoshinaga Y."/>
            <person name="Zwiers L.-H."/>
            <person name="Turgeon B."/>
            <person name="Goodwin S."/>
            <person name="Spatafora J."/>
            <person name="Crous P."/>
            <person name="Grigoriev I."/>
        </authorList>
    </citation>
    <scope>NUCLEOTIDE SEQUENCE</scope>
    <source>
        <strain evidence="2">CBS 122368</strain>
    </source>
</reference>
<dbReference type="OrthoDB" id="1911848at2759"/>
<dbReference type="AlphaFoldDB" id="A0A6A6IGB6"/>
<dbReference type="EMBL" id="ML987196">
    <property type="protein sequence ID" value="KAF2248573.1"/>
    <property type="molecule type" value="Genomic_DNA"/>
</dbReference>